<dbReference type="InterPro" id="IPR050230">
    <property type="entry name" value="CALM/Myosin/TropC-like"/>
</dbReference>
<name>A0A371BZ89_YARLL</name>
<dbReference type="InterPro" id="IPR011992">
    <property type="entry name" value="EF-hand-dom_pair"/>
</dbReference>
<evidence type="ECO:0000313" key="4">
    <source>
        <dbReference type="Proteomes" id="UP000256601"/>
    </source>
</evidence>
<dbReference type="SMART" id="SM00054">
    <property type="entry name" value="EFh"/>
    <property type="match status" value="4"/>
</dbReference>
<reference evidence="3 4" key="1">
    <citation type="submission" date="2018-07" db="EMBL/GenBank/DDBJ databases">
        <title>Draft Genome Assemblies for Five Robust Yarrowia lipolytica Strains Exhibiting High Lipid Production and Pentose Sugar Utilization and Sugar Alcohol Secretion from Undetoxified Lignocellulosic Biomass Hydrolysates.</title>
        <authorList>
            <consortium name="DOE Joint Genome Institute"/>
            <person name="Walker C."/>
            <person name="Ryu S."/>
            <person name="Na H."/>
            <person name="Zane M."/>
            <person name="LaButti K."/>
            <person name="Lipzen A."/>
            <person name="Haridas S."/>
            <person name="Barry K."/>
            <person name="Grigoriev I.V."/>
            <person name="Quarterman J."/>
            <person name="Slininger P."/>
            <person name="Dien B."/>
            <person name="Trinh C.T."/>
        </authorList>
    </citation>
    <scope>NUCLEOTIDE SEQUENCE [LARGE SCALE GENOMIC DNA]</scope>
    <source>
        <strain evidence="3 4">YB392</strain>
    </source>
</reference>
<feature type="domain" description="EF-hand" evidence="2">
    <location>
        <begin position="99"/>
        <end position="134"/>
    </location>
</feature>
<dbReference type="CDD" id="cd00051">
    <property type="entry name" value="EFh"/>
    <property type="match status" value="1"/>
</dbReference>
<keyword evidence="1" id="KW-0479">Metal-binding</keyword>
<sequence>MQSARRKQTAFPSRGVAATKRELSADQRQEIQEAFDLFDAHQNRALDFHTLRAAMRALGFELKKAEVLQILDENDTTQQGVMTWEAFEQVMTQMILDRDPLEEVKRAFQLFDEDNTGIITIKNLRKVARELNENIDESELQAMIEEFDLDQDGGINLEEFIAICTEN</sequence>
<dbReference type="EMBL" id="KZ859087">
    <property type="protein sequence ID" value="RDW23407.1"/>
    <property type="molecule type" value="Genomic_DNA"/>
</dbReference>
<dbReference type="SUPFAM" id="SSF47473">
    <property type="entry name" value="EF-hand"/>
    <property type="match status" value="1"/>
</dbReference>
<protein>
    <recommendedName>
        <fullName evidence="2">EF-hand domain-containing protein</fullName>
    </recommendedName>
</protein>
<evidence type="ECO:0000259" key="2">
    <source>
        <dbReference type="PROSITE" id="PS50222"/>
    </source>
</evidence>
<gene>
    <name evidence="3" type="ORF">B0I71DRAFT_136003</name>
</gene>
<dbReference type="GO" id="GO:0005509">
    <property type="term" value="F:calcium ion binding"/>
    <property type="evidence" value="ECO:0007669"/>
    <property type="project" value="InterPro"/>
</dbReference>
<dbReference type="Proteomes" id="UP000256601">
    <property type="component" value="Unassembled WGS sequence"/>
</dbReference>
<dbReference type="VEuPathDB" id="FungiDB:YALI0_A20518g"/>
<evidence type="ECO:0000256" key="1">
    <source>
        <dbReference type="ARBA" id="ARBA00022723"/>
    </source>
</evidence>
<dbReference type="Gene3D" id="1.10.238.10">
    <property type="entry name" value="EF-hand"/>
    <property type="match status" value="2"/>
</dbReference>
<dbReference type="FunFam" id="1.10.238.10:FF:000172">
    <property type="entry name" value="Cell division control protein"/>
    <property type="match status" value="1"/>
</dbReference>
<organism evidence="3 4">
    <name type="scientific">Yarrowia lipolytica</name>
    <name type="common">Candida lipolytica</name>
    <dbReference type="NCBI Taxonomy" id="4952"/>
    <lineage>
        <taxon>Eukaryota</taxon>
        <taxon>Fungi</taxon>
        <taxon>Dikarya</taxon>
        <taxon>Ascomycota</taxon>
        <taxon>Saccharomycotina</taxon>
        <taxon>Dipodascomycetes</taxon>
        <taxon>Dipodascales</taxon>
        <taxon>Dipodascales incertae sedis</taxon>
        <taxon>Yarrowia</taxon>
    </lineage>
</organism>
<accession>A0A371BZ89</accession>
<dbReference type="PANTHER" id="PTHR23048:SF48">
    <property type="entry name" value="CENTRIN 3"/>
    <property type="match status" value="1"/>
</dbReference>
<feature type="domain" description="EF-hand" evidence="2">
    <location>
        <begin position="26"/>
        <end position="61"/>
    </location>
</feature>
<dbReference type="VEuPathDB" id="FungiDB:YALI1_A21554g"/>
<dbReference type="InterPro" id="IPR002048">
    <property type="entry name" value="EF_hand_dom"/>
</dbReference>
<feature type="domain" description="EF-hand" evidence="2">
    <location>
        <begin position="135"/>
        <end position="167"/>
    </location>
</feature>
<proteinExistence type="predicted"/>
<dbReference type="PROSITE" id="PS50222">
    <property type="entry name" value="EF_HAND_2"/>
    <property type="match status" value="3"/>
</dbReference>
<dbReference type="GO" id="GO:0016460">
    <property type="term" value="C:myosin II complex"/>
    <property type="evidence" value="ECO:0007669"/>
    <property type="project" value="TreeGrafter"/>
</dbReference>
<dbReference type="Pfam" id="PF13499">
    <property type="entry name" value="EF-hand_7"/>
    <property type="match status" value="2"/>
</dbReference>
<dbReference type="PANTHER" id="PTHR23048">
    <property type="entry name" value="MYOSIN LIGHT CHAIN 1, 3"/>
    <property type="match status" value="1"/>
</dbReference>
<dbReference type="AlphaFoldDB" id="A0A371BZ89"/>
<dbReference type="OrthoDB" id="343296at2759"/>
<evidence type="ECO:0000313" key="3">
    <source>
        <dbReference type="EMBL" id="RDW23407.1"/>
    </source>
</evidence>